<evidence type="ECO:0000256" key="17">
    <source>
        <dbReference type="ARBA" id="ARBA00023034"/>
    </source>
</evidence>
<evidence type="ECO:0000259" key="29">
    <source>
        <dbReference type="PROSITE" id="PS50853"/>
    </source>
</evidence>
<comment type="caution">
    <text evidence="25">Lacks conserved residue(s) required for the propagation of feature annotation.</text>
</comment>
<dbReference type="InterPro" id="IPR036116">
    <property type="entry name" value="FN3_sf"/>
</dbReference>
<dbReference type="InterPro" id="IPR002172">
    <property type="entry name" value="LDrepeatLR_classA_rpt"/>
</dbReference>
<evidence type="ECO:0000256" key="3">
    <source>
        <dbReference type="ARBA" id="ARBA00004212"/>
    </source>
</evidence>
<keyword evidence="27" id="KW-1133">Transmembrane helix</keyword>
<dbReference type="SUPFAM" id="SSF57424">
    <property type="entry name" value="LDL receptor-like module"/>
    <property type="match status" value="9"/>
</dbReference>
<dbReference type="Pfam" id="PF15902">
    <property type="entry name" value="Sortilin-Vps10"/>
    <property type="match status" value="1"/>
</dbReference>
<evidence type="ECO:0000256" key="21">
    <source>
        <dbReference type="ARBA" id="ARBA00023180"/>
    </source>
</evidence>
<keyword evidence="10" id="KW-0813">Transport</keyword>
<name>A0ABQ9FIZ9_TEGGR</name>
<evidence type="ECO:0000256" key="22">
    <source>
        <dbReference type="ARBA" id="ARBA00023329"/>
    </source>
</evidence>
<dbReference type="PROSITE" id="PS50853">
    <property type="entry name" value="FN3"/>
    <property type="match status" value="1"/>
</dbReference>
<keyword evidence="16" id="KW-0256">Endoplasmic reticulum</keyword>
<feature type="disulfide bond" evidence="25">
    <location>
        <begin position="1180"/>
        <end position="1198"/>
    </location>
</feature>
<evidence type="ECO:0000256" key="10">
    <source>
        <dbReference type="ARBA" id="ARBA00022448"/>
    </source>
</evidence>
<evidence type="ECO:0000256" key="2">
    <source>
        <dbReference type="ARBA" id="ARBA00004158"/>
    </source>
</evidence>
<dbReference type="InterPro" id="IPR031777">
    <property type="entry name" value="Sortilin_C"/>
</dbReference>
<evidence type="ECO:0000256" key="11">
    <source>
        <dbReference type="ARBA" id="ARBA00022475"/>
    </source>
</evidence>
<dbReference type="PANTHER" id="PTHR12106">
    <property type="entry name" value="SORTILIN RELATED"/>
    <property type="match status" value="1"/>
</dbReference>
<dbReference type="InterPro" id="IPR013783">
    <property type="entry name" value="Ig-like_fold"/>
</dbReference>
<dbReference type="Gene3D" id="2.60.40.10">
    <property type="entry name" value="Immunoglobulins"/>
    <property type="match status" value="1"/>
</dbReference>
<keyword evidence="12" id="KW-0245">EGF-like domain</keyword>
<dbReference type="InterPro" id="IPR031778">
    <property type="entry name" value="Sortilin_N"/>
</dbReference>
<dbReference type="InterPro" id="IPR003961">
    <property type="entry name" value="FN3_dom"/>
</dbReference>
<evidence type="ECO:0000256" key="27">
    <source>
        <dbReference type="SAM" id="Phobius"/>
    </source>
</evidence>
<dbReference type="Gene3D" id="2.10.70.80">
    <property type="match status" value="1"/>
</dbReference>
<keyword evidence="22" id="KW-0968">Cytoplasmic vesicle</keyword>
<dbReference type="SMART" id="SM00192">
    <property type="entry name" value="LDLa"/>
    <property type="match status" value="9"/>
</dbReference>
<gene>
    <name evidence="30" type="ORF">KUTeg_006165</name>
</gene>
<dbReference type="CDD" id="cd00112">
    <property type="entry name" value="LDLa"/>
    <property type="match status" value="8"/>
</dbReference>
<dbReference type="Pfam" id="PF15901">
    <property type="entry name" value="Sortilin_C"/>
    <property type="match status" value="1"/>
</dbReference>
<dbReference type="PANTHER" id="PTHR12106:SF27">
    <property type="entry name" value="SORTILIN-RELATED RECEPTOR"/>
    <property type="match status" value="1"/>
</dbReference>
<evidence type="ECO:0000256" key="5">
    <source>
        <dbReference type="ARBA" id="ARBA00004393"/>
    </source>
</evidence>
<dbReference type="Gene3D" id="2.120.10.30">
    <property type="entry name" value="TolB, C-terminal domain"/>
    <property type="match status" value="1"/>
</dbReference>
<evidence type="ECO:0000256" key="26">
    <source>
        <dbReference type="PROSITE-ProRule" id="PRU00461"/>
    </source>
</evidence>
<keyword evidence="27" id="KW-0812">Transmembrane</keyword>
<feature type="disulfide bond" evidence="25">
    <location>
        <begin position="1192"/>
        <end position="1207"/>
    </location>
</feature>
<dbReference type="Gene3D" id="2.130.10.10">
    <property type="entry name" value="YVTN repeat-like/Quinoprotein amine dehydrogenase"/>
    <property type="match status" value="2"/>
</dbReference>
<dbReference type="EMBL" id="JARBDR010000328">
    <property type="protein sequence ID" value="KAJ8316151.1"/>
    <property type="molecule type" value="Genomic_DNA"/>
</dbReference>
<dbReference type="InterPro" id="IPR006581">
    <property type="entry name" value="VPS10"/>
</dbReference>
<keyword evidence="13" id="KW-0254">Endocytosis</keyword>
<feature type="domain" description="Fibronectin type-III" evidence="29">
    <location>
        <begin position="1553"/>
        <end position="1651"/>
    </location>
</feature>
<dbReference type="PROSITE" id="PS01209">
    <property type="entry name" value="LDLRA_1"/>
    <property type="match status" value="3"/>
</dbReference>
<evidence type="ECO:0000313" key="30">
    <source>
        <dbReference type="EMBL" id="KAJ8316151.1"/>
    </source>
</evidence>
<dbReference type="Gene3D" id="4.10.400.10">
    <property type="entry name" value="Low-density Lipoprotein Receptor"/>
    <property type="match status" value="9"/>
</dbReference>
<keyword evidence="20" id="KW-0675">Receptor</keyword>
<evidence type="ECO:0000256" key="12">
    <source>
        <dbReference type="ARBA" id="ARBA00022536"/>
    </source>
</evidence>
<evidence type="ECO:0000256" key="23">
    <source>
        <dbReference type="ARBA" id="ARBA00029896"/>
    </source>
</evidence>
<keyword evidence="15" id="KW-0967">Endosome</keyword>
<dbReference type="Proteomes" id="UP001217089">
    <property type="component" value="Unassembled WGS sequence"/>
</dbReference>
<evidence type="ECO:0000256" key="14">
    <source>
        <dbReference type="ARBA" id="ARBA00022737"/>
    </source>
</evidence>
<feature type="disulfide bond" evidence="25">
    <location>
        <begin position="1262"/>
        <end position="1280"/>
    </location>
</feature>
<sequence length="1848" mass="209255">MAVCSISKLFFTYWLVFFVLLDVSISVRHGQKARTLHFAKRSVDSQFGERTMVIEADLSSRTVSDNSKVVDYLRRSVRSATSPGSHTPVETFAQLNDSHSQMIVHWAGIGSDVIIALAKDPHPRSTSSSQLFISFNYGRNFSNQNSIMYRDYPNFTPVINQYFNCKTYNSYYIFADVVHNLIFTTTDYGKTFQSHRVPFRPKTIAIHPNKPYIVLGMDDEKDSEKRLYLSQNFGENWNLLQSGVKSFFWGVPPYDGDTDIYVERQQFDGGFSVLKSSNYFDSIQTILTDVEDFDVRGEYLFATRKPHLFGSRDNGTLQFWVSYKRGRFMNAEFSHNAPRMDFFVADASEDQIFLCVNHNRTSSHLYISDATGSKFTLSLENIVYFNPKGAHKNSWLRFFTEESFADIHKVDGLRGVYIASQFINSSFSAENQRSLITFDKGGEWQLVRAPRYDQNGKSTNCSISANCSLHLSQEFQRLHPGSRWVPILSKKSAPGIIMATGIVGTNMKRDPDVYLSTDAGFTWHMILDDNYHFQFGDHGGVLVAIKQFTTTDEVFYSTDEGENWQVAKFHDEKIRVYGVLTEPGEKTAVFSIFGSHVARHSWLIIQLNLTDVFTYNQCKDDDYKPWSFPDQPPFAGCILGKKIVFQRRTAHSNCYNGRDYVRQVTEKNCTCTREDFECDLGFDWSRDPFEYFMKCNPDPNSGIEINKVPTPCPPGQYFQYSRGYRKVVGDTCHGGEESKYAPLRYSCPVRELPEFILYSTKTEIRRYLFGDNRDEVIFSNSSLIGEISAVDFDYSENCIIWADVLKDKINRLCLDGHHTVETFISRGLNTVESIAYDWTAGNIYWVDATFKQINVASKDGRYQATLFNATKLDLPRAVTLDTHYGWMYWTDWSSSRPRIARAYMDGTPSSYSAIVTDNSFVHWPNGITIDHMTDRIYWTDGYLHHIASAKLDGSNARVLVQGSYYAPHPYSIGVYKNMVYWTDWQKRSLMSSDKTTNTYIAPVVNNLNSVMDLKIVHNTSQHSISACSRDNGHCSQLCLPHPQLQDMTQKNRTCRCDDRSGYLSQINDGNQKCTCLNGTLINGECVHRNSSGCGLNEIQCINDSHCIPSTWLCDHDEDCSDGSDEKDCRYSTCSHEQFTCVSNSKCIPMRWRCDYDDDCGDGSDEESCEYRNCTKNEFRCDNGRCIVKTWQCDYDDDCHDGSDEKLCNYNVTCRDDEFHCVSHNPQCVPSSRRCDGIRDCGDGSDETNCNSTVCVGSNRFSCKNGKCIEKSWVCDGMNDCNDGGHGSDEDNCTVTTMSPMTTTPSRRYNCRSDEFMCHDGRCISWLFYCDGVPDCYDSSDEANCVTHRPSVHPNTTTRPCLFDMFRCNNGRCVGMWLRCDGRDNCGDNSDEYNCRTTSPSPPTCAVGTFSCDVDYDPKCIPQSWVCDDAADCTDETDEKDCGGSQHCGVGYFRCINEGGCIPRNKLCDGRQDCTDGTDEGVGCHNHSTVRPPASFTCQSDIYFTCTLSRRCVLYMDLCVNPCYEASLCNSPKVEKLCWGYFYVFDVQAHNDHGTGPNKTVSYKAPGQLTVMWDSPPGAPTGTEYTVYYSYNPTDLEDRNIAKKAFRESVTDKNNMVITDLRSCESYSFRIAITSPGICPLSPVHTRQIGPDVGGKPEELHFSPIDATSGKLTWQAPCPIQILTVTYEIFEKRTEFNTNMVHYHQDAKFVYLMNTTNTSVIVSPKPGLKSSYKVRVAAYQGYPGQFSYIVDVASSMIISEPAKNTIVLSKTNVIAIAVSVSVVVIALVVVLSFFVIRHRRLQRSFLAFANSHYDTRSGTTTFTAANELDEDEDSPMIRGFSDDEPLVIA</sequence>
<comment type="caution">
    <text evidence="30">The sequence shown here is derived from an EMBL/GenBank/DDBJ whole genome shotgun (WGS) entry which is preliminary data.</text>
</comment>
<accession>A0ABQ9FIZ9</accession>
<dbReference type="Pfam" id="PF00058">
    <property type="entry name" value="Ldl_recept_b"/>
    <property type="match status" value="2"/>
</dbReference>
<feature type="disulfide bond" evidence="25">
    <location>
        <begin position="1367"/>
        <end position="1385"/>
    </location>
</feature>
<feature type="disulfide bond" evidence="25">
    <location>
        <begin position="1317"/>
        <end position="1335"/>
    </location>
</feature>
<evidence type="ECO:0000256" key="28">
    <source>
        <dbReference type="SAM" id="SignalP"/>
    </source>
</evidence>
<evidence type="ECO:0000256" key="13">
    <source>
        <dbReference type="ARBA" id="ARBA00022583"/>
    </source>
</evidence>
<evidence type="ECO:0000256" key="9">
    <source>
        <dbReference type="ARBA" id="ARBA00013467"/>
    </source>
</evidence>
<reference evidence="30 31" key="1">
    <citation type="submission" date="2022-12" db="EMBL/GenBank/DDBJ databases">
        <title>Chromosome-level genome of Tegillarca granosa.</title>
        <authorList>
            <person name="Kim J."/>
        </authorList>
    </citation>
    <scope>NUCLEOTIDE SEQUENCE [LARGE SCALE GENOMIC DNA]</scope>
    <source>
        <strain evidence="30">Teg-2019</strain>
        <tissue evidence="30">Adductor muscle</tissue>
    </source>
</reference>
<feature type="repeat" description="LDL-receptor class B" evidence="26">
    <location>
        <begin position="885"/>
        <end position="933"/>
    </location>
</feature>
<comment type="similarity">
    <text evidence="8">Belongs to the VPS10-related sortilin family. SORL1 subfamily.</text>
</comment>
<feature type="disulfide bond" evidence="25">
    <location>
        <begin position="1426"/>
        <end position="1441"/>
    </location>
</feature>
<feature type="disulfide bond" evidence="25">
    <location>
        <begin position="1360"/>
        <end position="1372"/>
    </location>
</feature>
<evidence type="ECO:0000256" key="7">
    <source>
        <dbReference type="ARBA" id="ARBA00004545"/>
    </source>
</evidence>
<dbReference type="SUPFAM" id="SSF110296">
    <property type="entry name" value="Oligoxyloglucan reducing end-specific cellobiohydrolase"/>
    <property type="match status" value="1"/>
</dbReference>
<dbReference type="SMART" id="SM00602">
    <property type="entry name" value="VPS10"/>
    <property type="match status" value="1"/>
</dbReference>
<dbReference type="InterPro" id="IPR011042">
    <property type="entry name" value="6-blade_b-propeller_TolB-like"/>
</dbReference>
<keyword evidence="17" id="KW-0333">Golgi apparatus</keyword>
<dbReference type="SMART" id="SM00060">
    <property type="entry name" value="FN3"/>
    <property type="match status" value="2"/>
</dbReference>
<evidence type="ECO:0000256" key="4">
    <source>
        <dbReference type="ARBA" id="ARBA00004251"/>
    </source>
</evidence>
<feature type="disulfide bond" evidence="25">
    <location>
        <begin position="1379"/>
        <end position="1394"/>
    </location>
</feature>
<evidence type="ECO:0000313" key="31">
    <source>
        <dbReference type="Proteomes" id="UP001217089"/>
    </source>
</evidence>
<keyword evidence="14" id="KW-0677">Repeat</keyword>
<proteinExistence type="inferred from homology"/>
<keyword evidence="11" id="KW-1003">Cell membrane</keyword>
<protein>
    <recommendedName>
        <fullName evidence="9">Sortilin-related receptor</fullName>
    </recommendedName>
    <alternativeName>
        <fullName evidence="23">Low-density lipoprotein receptor relative with 11 ligand-binding repeats</fullName>
    </alternativeName>
    <alternativeName>
        <fullName evidence="24">Sorting protein-related receptor containing LDLR class A repeats</fullName>
    </alternativeName>
</protein>
<keyword evidence="28" id="KW-0732">Signal</keyword>
<dbReference type="InterPro" id="IPR050310">
    <property type="entry name" value="VPS10-sortilin"/>
</dbReference>
<dbReference type="Pfam" id="PF00057">
    <property type="entry name" value="Ldl_recept_a"/>
    <property type="match status" value="9"/>
</dbReference>
<evidence type="ECO:0000256" key="15">
    <source>
        <dbReference type="ARBA" id="ARBA00022753"/>
    </source>
</evidence>
<dbReference type="PRINTS" id="PR00261">
    <property type="entry name" value="LDLRECEPTOR"/>
</dbReference>
<evidence type="ECO:0000256" key="1">
    <source>
        <dbReference type="ARBA" id="ARBA00004115"/>
    </source>
</evidence>
<dbReference type="InterPro" id="IPR036055">
    <property type="entry name" value="LDL_receptor-like_sf"/>
</dbReference>
<feature type="repeat" description="LDL-receptor class B" evidence="26">
    <location>
        <begin position="841"/>
        <end position="884"/>
    </location>
</feature>
<feature type="chain" id="PRO_5046813475" description="Sortilin-related receptor" evidence="28">
    <location>
        <begin position="27"/>
        <end position="1848"/>
    </location>
</feature>
<dbReference type="Gene3D" id="3.30.60.270">
    <property type="match status" value="1"/>
</dbReference>
<evidence type="ECO:0000256" key="6">
    <source>
        <dbReference type="ARBA" id="ARBA00004480"/>
    </source>
</evidence>
<feature type="disulfide bond" evidence="25">
    <location>
        <begin position="1329"/>
        <end position="1344"/>
    </location>
</feature>
<feature type="disulfide bond" evidence="25">
    <location>
        <begin position="1173"/>
        <end position="1185"/>
    </location>
</feature>
<evidence type="ECO:0000256" key="19">
    <source>
        <dbReference type="ARBA" id="ARBA00023157"/>
    </source>
</evidence>
<feature type="disulfide bond" evidence="25">
    <location>
        <begin position="1153"/>
        <end position="1168"/>
    </location>
</feature>
<dbReference type="PROSITE" id="PS51120">
    <property type="entry name" value="LDLRB"/>
    <property type="match status" value="3"/>
</dbReference>
<evidence type="ECO:0000256" key="16">
    <source>
        <dbReference type="ARBA" id="ARBA00022824"/>
    </source>
</evidence>
<feature type="transmembrane region" description="Helical" evidence="27">
    <location>
        <begin position="1772"/>
        <end position="1795"/>
    </location>
</feature>
<keyword evidence="18 27" id="KW-0472">Membrane</keyword>
<dbReference type="InterPro" id="IPR023415">
    <property type="entry name" value="LDLR_class-A_CS"/>
</dbReference>
<evidence type="ECO:0000256" key="25">
    <source>
        <dbReference type="PROSITE-ProRule" id="PRU00124"/>
    </source>
</evidence>
<feature type="signal peptide" evidence="28">
    <location>
        <begin position="1"/>
        <end position="26"/>
    </location>
</feature>
<feature type="disulfide bond" evidence="25">
    <location>
        <begin position="1234"/>
        <end position="1249"/>
    </location>
</feature>
<keyword evidence="21" id="KW-0325">Glycoprotein</keyword>
<dbReference type="InterPro" id="IPR015943">
    <property type="entry name" value="WD40/YVTN_repeat-like_dom_sf"/>
</dbReference>
<dbReference type="SUPFAM" id="SSF49265">
    <property type="entry name" value="Fibronectin type III"/>
    <property type="match status" value="1"/>
</dbReference>
<dbReference type="SUPFAM" id="SSF63825">
    <property type="entry name" value="YWTD domain"/>
    <property type="match status" value="1"/>
</dbReference>
<evidence type="ECO:0000256" key="24">
    <source>
        <dbReference type="ARBA" id="ARBA00032450"/>
    </source>
</evidence>
<dbReference type="SMART" id="SM00135">
    <property type="entry name" value="LY"/>
    <property type="match status" value="5"/>
</dbReference>
<dbReference type="InterPro" id="IPR000033">
    <property type="entry name" value="LDLR_classB_rpt"/>
</dbReference>
<dbReference type="PROSITE" id="PS50068">
    <property type="entry name" value="LDLRA_2"/>
    <property type="match status" value="9"/>
</dbReference>
<evidence type="ECO:0000256" key="8">
    <source>
        <dbReference type="ARBA" id="ARBA00007041"/>
    </source>
</evidence>
<feature type="disulfide bond" evidence="25">
    <location>
        <begin position="1113"/>
        <end position="1128"/>
    </location>
</feature>
<feature type="repeat" description="LDL-receptor class B" evidence="26">
    <location>
        <begin position="934"/>
        <end position="976"/>
    </location>
</feature>
<comment type="subcellular location">
    <subcellularLocation>
        <location evidence="4">Cell membrane</location>
        <topology evidence="4">Single-pass type I membrane protein</topology>
    </subcellularLocation>
    <subcellularLocation>
        <location evidence="3">Cytoplasmic vesicle</location>
        <location evidence="3">Secretory vesicle membrane</location>
        <topology evidence="3">Single-pass type I membrane protein</topology>
    </subcellularLocation>
    <subcellularLocation>
        <location evidence="2">Early endosome membrane</location>
        <topology evidence="2">Single-pass type I membrane protein</topology>
    </subcellularLocation>
    <subcellularLocation>
        <location evidence="1">Endoplasmic reticulum membrane</location>
        <topology evidence="1">Single-pass type I membrane protein</topology>
    </subcellularLocation>
    <subcellularLocation>
        <location evidence="7">Endosome</location>
        <location evidence="7">Multivesicular body membrane</location>
        <topology evidence="7">Single-pass type I membrane protein</topology>
    </subcellularLocation>
    <subcellularLocation>
        <location evidence="5">Golgi apparatus</location>
        <location evidence="5">trans-Golgi network membrane</location>
        <topology evidence="5">Single-pass type I membrane protein</topology>
    </subcellularLocation>
    <subcellularLocation>
        <location evidence="6">Recycling endosome membrane</location>
        <topology evidence="6">Single-pass type I membrane protein</topology>
    </subcellularLocation>
</comment>
<organism evidence="30 31">
    <name type="scientific">Tegillarca granosa</name>
    <name type="common">Malaysian cockle</name>
    <name type="synonym">Anadara granosa</name>
    <dbReference type="NCBI Taxonomy" id="220873"/>
    <lineage>
        <taxon>Eukaryota</taxon>
        <taxon>Metazoa</taxon>
        <taxon>Spiralia</taxon>
        <taxon>Lophotrochozoa</taxon>
        <taxon>Mollusca</taxon>
        <taxon>Bivalvia</taxon>
        <taxon>Autobranchia</taxon>
        <taxon>Pteriomorphia</taxon>
        <taxon>Arcoida</taxon>
        <taxon>Arcoidea</taxon>
        <taxon>Arcidae</taxon>
        <taxon>Tegillarca</taxon>
    </lineage>
</organism>
<evidence type="ECO:0000256" key="20">
    <source>
        <dbReference type="ARBA" id="ARBA00023170"/>
    </source>
</evidence>
<evidence type="ECO:0000256" key="18">
    <source>
        <dbReference type="ARBA" id="ARBA00023136"/>
    </source>
</evidence>
<feature type="disulfide bond" evidence="25">
    <location>
        <begin position="1310"/>
        <end position="1322"/>
    </location>
</feature>
<keyword evidence="19 25" id="KW-1015">Disulfide bond</keyword>
<keyword evidence="31" id="KW-1185">Reference proteome</keyword>